<dbReference type="AlphaFoldDB" id="A0A812YYL5"/>
<dbReference type="SUPFAM" id="SSF51197">
    <property type="entry name" value="Clavaminate synthase-like"/>
    <property type="match status" value="1"/>
</dbReference>
<dbReference type="GO" id="GO:0033749">
    <property type="term" value="F:histone H4R3 demethylase activity"/>
    <property type="evidence" value="ECO:0007669"/>
    <property type="project" value="TreeGrafter"/>
</dbReference>
<gene>
    <name evidence="2" type="primary">Jmjd6</name>
    <name evidence="2" type="ORF">SNEC2469_LOCUS23700</name>
</gene>
<dbReference type="GO" id="GO:0005634">
    <property type="term" value="C:nucleus"/>
    <property type="evidence" value="ECO:0007669"/>
    <property type="project" value="TreeGrafter"/>
</dbReference>
<evidence type="ECO:0000259" key="1">
    <source>
        <dbReference type="PROSITE" id="PS51184"/>
    </source>
</evidence>
<evidence type="ECO:0000313" key="3">
    <source>
        <dbReference type="Proteomes" id="UP000601435"/>
    </source>
</evidence>
<accession>A0A812YYL5</accession>
<dbReference type="Gene3D" id="2.60.120.650">
    <property type="entry name" value="Cupin"/>
    <property type="match status" value="1"/>
</dbReference>
<name>A0A812YYL5_9DINO</name>
<comment type="caution">
    <text evidence="2">The sequence shown here is derived from an EMBL/GenBank/DDBJ whole genome shotgun (WGS) entry which is preliminary data.</text>
</comment>
<dbReference type="GO" id="GO:0005737">
    <property type="term" value="C:cytoplasm"/>
    <property type="evidence" value="ECO:0007669"/>
    <property type="project" value="TreeGrafter"/>
</dbReference>
<feature type="domain" description="JmjC" evidence="1">
    <location>
        <begin position="241"/>
        <end position="413"/>
    </location>
</feature>
<dbReference type="InterPro" id="IPR003347">
    <property type="entry name" value="JmjC_dom"/>
</dbReference>
<evidence type="ECO:0000313" key="2">
    <source>
        <dbReference type="EMBL" id="CAE7802664.1"/>
    </source>
</evidence>
<dbReference type="InterPro" id="IPR050910">
    <property type="entry name" value="JMJD6_ArgDemeth/LysHydrox"/>
</dbReference>
<sequence>MARRAWRELRGDLLQRICSGGDGGGGGFLRPLELVRGTADASRRLQSLEEQLKSKASTFWERVQLASVLDLGRRHREAAEQLSLADSDLRSGAHPLPSKSQQAAAALLGALVQRHLRWEEQRSSRSSRSLQSQRRGLRAADVEILPGSTTREELRSFLLPGKERPFILRNFRTPRWAPEDLREILGQRRVPIRRCEEASANWAALEFVSAVPFSDFYDEHVLPYLAEGVLAPRDSPQLFDHSIWQHCEDTRIGRELLMPSQVFPRDLYTSASAEVHPVTGSAGPTLFLAPQGTGSSLHVDTLQTHFWMMLCHGQKRWRLVSAEDLCLLRPLYLTDLNPVFPRDLDALKEEAPEEAPEAVLAVSEVLLEPGDLLFVPAGWPHQVENLKTSVAVSANFVDESNLSRSVEEADLLGLVEETPQLLSASLRRAGAATDQ</sequence>
<dbReference type="EMBL" id="CAJNJA010044548">
    <property type="protein sequence ID" value="CAE7802664.1"/>
    <property type="molecule type" value="Genomic_DNA"/>
</dbReference>
<feature type="non-terminal residue" evidence="2">
    <location>
        <position position="1"/>
    </location>
</feature>
<protein>
    <submittedName>
        <fullName evidence="2">Jmjd6 protein</fullName>
    </submittedName>
</protein>
<dbReference type="Proteomes" id="UP000601435">
    <property type="component" value="Unassembled WGS sequence"/>
</dbReference>
<organism evidence="2 3">
    <name type="scientific">Symbiodinium necroappetens</name>
    <dbReference type="NCBI Taxonomy" id="1628268"/>
    <lineage>
        <taxon>Eukaryota</taxon>
        <taxon>Sar</taxon>
        <taxon>Alveolata</taxon>
        <taxon>Dinophyceae</taxon>
        <taxon>Suessiales</taxon>
        <taxon>Symbiodiniaceae</taxon>
        <taxon>Symbiodinium</taxon>
    </lineage>
</organism>
<dbReference type="PANTHER" id="PTHR12480">
    <property type="entry name" value="ARGININE DEMETHYLASE AND LYSYL-HYDROXYLASE JMJD"/>
    <property type="match status" value="1"/>
</dbReference>
<dbReference type="Pfam" id="PF13621">
    <property type="entry name" value="Cupin_8"/>
    <property type="match status" value="1"/>
</dbReference>
<keyword evidence="3" id="KW-1185">Reference proteome</keyword>
<dbReference type="OrthoDB" id="438529at2759"/>
<proteinExistence type="predicted"/>
<reference evidence="2" key="1">
    <citation type="submission" date="2021-02" db="EMBL/GenBank/DDBJ databases">
        <authorList>
            <person name="Dougan E. K."/>
            <person name="Rhodes N."/>
            <person name="Thang M."/>
            <person name="Chan C."/>
        </authorList>
    </citation>
    <scope>NUCLEOTIDE SEQUENCE</scope>
</reference>
<dbReference type="InterPro" id="IPR041667">
    <property type="entry name" value="Cupin_8"/>
</dbReference>
<dbReference type="PANTHER" id="PTHR12480:SF22">
    <property type="entry name" value="JMJC DOMAIN-CONTAINING PROTEIN"/>
    <property type="match status" value="1"/>
</dbReference>
<dbReference type="GO" id="GO:0106140">
    <property type="term" value="F:P-TEFb complex binding"/>
    <property type="evidence" value="ECO:0007669"/>
    <property type="project" value="TreeGrafter"/>
</dbReference>
<dbReference type="SMART" id="SM00558">
    <property type="entry name" value="JmjC"/>
    <property type="match status" value="1"/>
</dbReference>
<dbReference type="PROSITE" id="PS51184">
    <property type="entry name" value="JMJC"/>
    <property type="match status" value="1"/>
</dbReference>